<comment type="caution">
    <text evidence="4">The sequence shown here is derived from an EMBL/GenBank/DDBJ whole genome shotgun (WGS) entry which is preliminary data.</text>
</comment>
<evidence type="ECO:0000313" key="4">
    <source>
        <dbReference type="EMBL" id="MDN0086774.1"/>
    </source>
</evidence>
<reference evidence="3 5" key="1">
    <citation type="submission" date="2015-03" db="EMBL/GenBank/DDBJ databases">
        <authorList>
            <consortium name="Pathogen Informatics"/>
            <person name="Murphy D."/>
        </authorList>
    </citation>
    <scope>NUCLEOTIDE SEQUENCE [LARGE SCALE GENOMIC DNA]</scope>
    <source>
        <strain evidence="3">Type strain: CIP110231</strain>
        <strain evidence="5">type strain: CIP110231</strain>
    </source>
</reference>
<dbReference type="AlphaFoldDB" id="A0AAW7K3K2"/>
<evidence type="ECO:0000256" key="1">
    <source>
        <dbReference type="SAM" id="MobiDB-lite"/>
    </source>
</evidence>
<feature type="transmembrane region" description="Helical" evidence="2">
    <location>
        <begin position="14"/>
        <end position="35"/>
    </location>
</feature>
<dbReference type="Proteomes" id="UP001167864">
    <property type="component" value="Unassembled WGS sequence"/>
</dbReference>
<protein>
    <submittedName>
        <fullName evidence="3">Membrane protein</fullName>
    </submittedName>
</protein>
<evidence type="ECO:0000256" key="2">
    <source>
        <dbReference type="SAM" id="Phobius"/>
    </source>
</evidence>
<keyword evidence="2" id="KW-0812">Transmembrane</keyword>
<evidence type="ECO:0000313" key="5">
    <source>
        <dbReference type="Proteomes" id="UP000040578"/>
    </source>
</evidence>
<gene>
    <name evidence="3" type="ORF">ERS137967_01081</name>
    <name evidence="4" type="ORF">QVN42_05070</name>
</gene>
<dbReference type="RefSeq" id="WP_049597268.1">
    <property type="nucleotide sequence ID" value="NZ_CPYD01000003.1"/>
</dbReference>
<evidence type="ECO:0000313" key="3">
    <source>
        <dbReference type="EMBL" id="CNE23894.1"/>
    </source>
</evidence>
<keyword evidence="2" id="KW-1133">Transmembrane helix</keyword>
<keyword evidence="2" id="KW-0472">Membrane</keyword>
<evidence type="ECO:0000313" key="6">
    <source>
        <dbReference type="Proteomes" id="UP001167864"/>
    </source>
</evidence>
<name>A0AAW7K3K2_9GAMM</name>
<sequence>MNNYYLRWMSQPGVVLYLWLIITTLFIGFTLYAVLIRPELLLRGNDREYIEKKRIVLMQRQQEIAQMPTLDQLGQQLDAWHLHQQLKMAKNPTKSLISHIGEWMLASGGQVLRWQQIEVKNKNKAGVSQWEGLLSMDYSGAIHLLGSLNALYPPFVIEHLHITAETPGLNLRLRLRGQREEDENDKERSEKLTLNNVDDGNSVKDGGQSSHF</sequence>
<dbReference type="EMBL" id="JAUEHU010000004">
    <property type="protein sequence ID" value="MDN0086774.1"/>
    <property type="molecule type" value="Genomic_DNA"/>
</dbReference>
<proteinExistence type="predicted"/>
<accession>A0AAW7K3K2</accession>
<dbReference type="EMBL" id="CPYD01000003">
    <property type="protein sequence ID" value="CNE23894.1"/>
    <property type="molecule type" value="Genomic_DNA"/>
</dbReference>
<feature type="region of interest" description="Disordered" evidence="1">
    <location>
        <begin position="178"/>
        <end position="212"/>
    </location>
</feature>
<organism evidence="4 6">
    <name type="scientific">Yersinia nurmii</name>
    <dbReference type="NCBI Taxonomy" id="685706"/>
    <lineage>
        <taxon>Bacteria</taxon>
        <taxon>Pseudomonadati</taxon>
        <taxon>Pseudomonadota</taxon>
        <taxon>Gammaproteobacteria</taxon>
        <taxon>Enterobacterales</taxon>
        <taxon>Yersiniaceae</taxon>
        <taxon>Yersinia</taxon>
    </lineage>
</organism>
<keyword evidence="5" id="KW-1185">Reference proteome</keyword>
<dbReference type="Proteomes" id="UP000040578">
    <property type="component" value="Unassembled WGS sequence"/>
</dbReference>
<reference evidence="4" key="2">
    <citation type="submission" date="2023-06" db="EMBL/GenBank/DDBJ databases">
        <authorList>
            <person name="Polev D.E."/>
            <person name="Saitova A.T."/>
            <person name="Bogumilchik E.A."/>
            <person name="Kokorina G.I."/>
            <person name="Voskresenskaia E.A."/>
        </authorList>
    </citation>
    <scope>NUCLEOTIDE SEQUENCE</scope>
    <source>
        <strain evidence="4">2145 StPb PI</strain>
    </source>
</reference>